<evidence type="ECO:0000256" key="2">
    <source>
        <dbReference type="ARBA" id="ARBA00010286"/>
    </source>
</evidence>
<accession>A0ABY4EVQ7</accession>
<comment type="function">
    <text evidence="1 6">Catalyzes the reversible cyclization of carbamoyl aspartate to dihydroorotate.</text>
</comment>
<dbReference type="PROSITE" id="PS00483">
    <property type="entry name" value="DIHYDROOROTASE_2"/>
    <property type="match status" value="1"/>
</dbReference>
<dbReference type="Pfam" id="PF12890">
    <property type="entry name" value="DHOase"/>
    <property type="match status" value="1"/>
</dbReference>
<keyword evidence="6" id="KW-0862">Zinc</keyword>
<comment type="similarity">
    <text evidence="2 6">Belongs to the metallo-dependent hydrolases superfamily. DHOase family. Class I DHOase subfamily.</text>
</comment>
<feature type="binding site" evidence="6">
    <location>
        <position position="304"/>
    </location>
    <ligand>
        <name>Zn(2+)</name>
        <dbReference type="ChEBI" id="CHEBI:29105"/>
        <label>1</label>
    </ligand>
</feature>
<feature type="binding site" evidence="6">
    <location>
        <position position="61"/>
    </location>
    <ligand>
        <name>Zn(2+)</name>
        <dbReference type="ChEBI" id="CHEBI:29105"/>
        <label>1</label>
    </ligand>
</feature>
<gene>
    <name evidence="6" type="primary">pyrC</name>
    <name evidence="8" type="ORF">MUN88_18060</name>
</gene>
<dbReference type="Proteomes" id="UP000831782">
    <property type="component" value="Chromosome"/>
</dbReference>
<dbReference type="NCBIfam" id="TIGR00857">
    <property type="entry name" value="pyrC_multi"/>
    <property type="match status" value="1"/>
</dbReference>
<comment type="catalytic activity">
    <reaction evidence="6">
        <text>(S)-dihydroorotate + H2O = N-carbamoyl-L-aspartate + H(+)</text>
        <dbReference type="Rhea" id="RHEA:24296"/>
        <dbReference type="ChEBI" id="CHEBI:15377"/>
        <dbReference type="ChEBI" id="CHEBI:15378"/>
        <dbReference type="ChEBI" id="CHEBI:30864"/>
        <dbReference type="ChEBI" id="CHEBI:32814"/>
        <dbReference type="EC" id="3.5.2.3"/>
    </reaction>
</comment>
<evidence type="ECO:0000256" key="6">
    <source>
        <dbReference type="HAMAP-Rule" id="MF_00220"/>
    </source>
</evidence>
<evidence type="ECO:0000256" key="4">
    <source>
        <dbReference type="ARBA" id="ARBA00022801"/>
    </source>
</evidence>
<dbReference type="InterPro" id="IPR002195">
    <property type="entry name" value="Dihydroorotase_CS"/>
</dbReference>
<feature type="binding site" evidence="6">
    <location>
        <position position="178"/>
    </location>
    <ligand>
        <name>Zn(2+)</name>
        <dbReference type="ChEBI" id="CHEBI:29105"/>
        <label>2</label>
    </ligand>
</feature>
<dbReference type="InterPro" id="IPR050138">
    <property type="entry name" value="DHOase/Allantoinase_Hydrolase"/>
</dbReference>
<dbReference type="InterPro" id="IPR011059">
    <property type="entry name" value="Metal-dep_hydrolase_composite"/>
</dbReference>
<dbReference type="GO" id="GO:0004151">
    <property type="term" value="F:dihydroorotase activity"/>
    <property type="evidence" value="ECO:0007669"/>
    <property type="project" value="UniProtKB-EC"/>
</dbReference>
<dbReference type="SUPFAM" id="SSF51556">
    <property type="entry name" value="Metallo-dependent hydrolases"/>
    <property type="match status" value="1"/>
</dbReference>
<dbReference type="HAMAP" id="MF_00220_B">
    <property type="entry name" value="PyrC_classI_B"/>
    <property type="match status" value="1"/>
</dbReference>
<feature type="binding site" evidence="6">
    <location>
        <position position="231"/>
    </location>
    <ligand>
        <name>Zn(2+)</name>
        <dbReference type="ChEBI" id="CHEBI:29105"/>
        <label>2</label>
    </ligand>
</feature>
<dbReference type="EMBL" id="CP095072">
    <property type="protein sequence ID" value="UOQ47937.1"/>
    <property type="molecule type" value="Genomic_DNA"/>
</dbReference>
<dbReference type="NCBIfam" id="NF006837">
    <property type="entry name" value="PRK09357.1-2"/>
    <property type="match status" value="1"/>
</dbReference>
<dbReference type="SUPFAM" id="SSF51338">
    <property type="entry name" value="Composite domain of metallo-dependent hydrolases"/>
    <property type="match status" value="1"/>
</dbReference>
<feature type="binding site" evidence="6">
    <location>
        <position position="59"/>
    </location>
    <ligand>
        <name>Zn(2+)</name>
        <dbReference type="ChEBI" id="CHEBI:29105"/>
        <label>1</label>
    </ligand>
</feature>
<dbReference type="PROSITE" id="PS00482">
    <property type="entry name" value="DIHYDROOROTASE_1"/>
    <property type="match status" value="1"/>
</dbReference>
<feature type="binding site" evidence="6">
    <location>
        <position position="277"/>
    </location>
    <ligand>
        <name>substrate</name>
    </ligand>
</feature>
<dbReference type="CDD" id="cd01317">
    <property type="entry name" value="DHOase_IIa"/>
    <property type="match status" value="1"/>
</dbReference>
<comment type="pathway">
    <text evidence="6">Pyrimidine metabolism; UMP biosynthesis via de novo pathway; (S)-dihydroorotate from bicarbonate: step 3/3.</text>
</comment>
<keyword evidence="9" id="KW-1185">Reference proteome</keyword>
<keyword evidence="4 6" id="KW-0378">Hydrolase</keyword>
<evidence type="ECO:0000256" key="5">
    <source>
        <dbReference type="ARBA" id="ARBA00022975"/>
    </source>
</evidence>
<dbReference type="InterPro" id="IPR004722">
    <property type="entry name" value="DHOase"/>
</dbReference>
<dbReference type="EC" id="3.5.2.3" evidence="6"/>
<evidence type="ECO:0000256" key="3">
    <source>
        <dbReference type="ARBA" id="ARBA00022723"/>
    </source>
</evidence>
<feature type="binding site" evidence="6">
    <location>
        <position position="93"/>
    </location>
    <ligand>
        <name>substrate</name>
    </ligand>
</feature>
<dbReference type="Gene3D" id="2.30.40.10">
    <property type="entry name" value="Urease, subunit C, domain 1"/>
    <property type="match status" value="1"/>
</dbReference>
<dbReference type="Gene3D" id="3.20.20.140">
    <property type="entry name" value="Metal-dependent hydrolases"/>
    <property type="match status" value="1"/>
</dbReference>
<feature type="binding site" evidence="6">
    <location>
        <begin position="322"/>
        <end position="323"/>
    </location>
    <ligand>
        <name>substrate</name>
    </ligand>
</feature>
<name>A0ABY4EVQ7_9BACI</name>
<dbReference type="PANTHER" id="PTHR43668">
    <property type="entry name" value="ALLANTOINASE"/>
    <property type="match status" value="1"/>
</dbReference>
<proteinExistence type="inferred from homology"/>
<protein>
    <recommendedName>
        <fullName evidence="6">Dihydroorotase</fullName>
        <shortName evidence="6">DHOase</shortName>
        <ecNumber evidence="6">3.5.2.3</ecNumber>
    </recommendedName>
</protein>
<dbReference type="InterPro" id="IPR032466">
    <property type="entry name" value="Metal_Hydrolase"/>
</dbReference>
<dbReference type="RefSeq" id="WP_244717702.1">
    <property type="nucleotide sequence ID" value="NZ_CP095072.1"/>
</dbReference>
<keyword evidence="3 6" id="KW-0479">Metal-binding</keyword>
<dbReference type="PANTHER" id="PTHR43668:SF2">
    <property type="entry name" value="ALLANTOINASE"/>
    <property type="match status" value="1"/>
</dbReference>
<keyword evidence="5 6" id="KW-0665">Pyrimidine biosynthesis</keyword>
<comment type="cofactor">
    <cofactor evidence="6">
        <name>Zn(2+)</name>
        <dbReference type="ChEBI" id="CHEBI:29105"/>
    </cofactor>
    <text evidence="6">Binds 2 Zn(2+) ions per subunit.</text>
</comment>
<feature type="binding site" evidence="6">
    <location>
        <position position="308"/>
    </location>
    <ligand>
        <name>substrate</name>
    </ligand>
</feature>
<evidence type="ECO:0000256" key="1">
    <source>
        <dbReference type="ARBA" id="ARBA00002368"/>
    </source>
</evidence>
<evidence type="ECO:0000313" key="9">
    <source>
        <dbReference type="Proteomes" id="UP000831782"/>
    </source>
</evidence>
<feature type="binding site" evidence="6">
    <location>
        <begin position="61"/>
        <end position="63"/>
    </location>
    <ligand>
        <name>substrate</name>
    </ligand>
</feature>
<evidence type="ECO:0000313" key="8">
    <source>
        <dbReference type="EMBL" id="UOQ47937.1"/>
    </source>
</evidence>
<organism evidence="8 9">
    <name type="scientific">Gracilibacillus caseinilyticus</name>
    <dbReference type="NCBI Taxonomy" id="2932256"/>
    <lineage>
        <taxon>Bacteria</taxon>
        <taxon>Bacillati</taxon>
        <taxon>Bacillota</taxon>
        <taxon>Bacilli</taxon>
        <taxon>Bacillales</taxon>
        <taxon>Bacillaceae</taxon>
        <taxon>Gracilibacillus</taxon>
    </lineage>
</organism>
<feature type="binding site" evidence="6">
    <location>
        <position position="151"/>
    </location>
    <ligand>
        <name>Zn(2+)</name>
        <dbReference type="ChEBI" id="CHEBI:29105"/>
        <label>2</label>
    </ligand>
</feature>
<feature type="domain" description="Dihydroorotase catalytic" evidence="7">
    <location>
        <begin position="48"/>
        <end position="237"/>
    </location>
</feature>
<feature type="binding site" evidence="6">
    <location>
        <position position="151"/>
    </location>
    <ligand>
        <name>Zn(2+)</name>
        <dbReference type="ChEBI" id="CHEBI:29105"/>
        <label>1</label>
    </ligand>
</feature>
<reference evidence="8 9" key="1">
    <citation type="submission" date="2022-04" db="EMBL/GenBank/DDBJ databases">
        <title>Gracilibacillus sp. isolated from saltern.</title>
        <authorList>
            <person name="Won M."/>
            <person name="Lee C.-M."/>
            <person name="Woen H.-Y."/>
            <person name="Kwon S.-W."/>
        </authorList>
    </citation>
    <scope>NUCLEOTIDE SEQUENCE [LARGE SCALE GENOMIC DNA]</scope>
    <source>
        <strain evidence="8 9">SSWR10-1</strain>
    </source>
</reference>
<sequence length="426" mass="46251">MKRLLTNVKQLLDNGSTQSCELLIENGKIAAIGTHLTADDAEKIDGQGHLVTPGFVDVHVHLREPGGETKETIATGTAAAARGGYTTVCAMPNTQPTPDSVEILDMIQAKIEDTAQIRVLPYASITERLVGNKLTDMKALKEAGAFAYTDDGVGIQSADMMLKAMQQAASINMPIVAHCEENTLIHSGVMHEGKVSEQLGLPGIPSICESVQIARDVLLAEAADCHYHVCHVSTKESVRVIRDAKRAGIKVTAEVTPHHLLINENSIKEDDANFKMNPPLRAIEDHQALIDGLLDGTIDFIATDHAPHTTAEKANGMTEAPFGIVGFETAFSLLHTHFVEKGIFTLKQLIDWMTIKPAKTFGLPYGRIELGASADLTLIDLNNQLAIDKSTFLSKGQNTPFDQWQVKGKPVMTIYQGETVYEEAVR</sequence>
<feature type="active site" evidence="6">
    <location>
        <position position="304"/>
    </location>
</feature>
<evidence type="ECO:0000259" key="7">
    <source>
        <dbReference type="Pfam" id="PF12890"/>
    </source>
</evidence>
<dbReference type="InterPro" id="IPR024403">
    <property type="entry name" value="DHOase_cat"/>
</dbReference>